<dbReference type="PANTHER" id="PTHR33393">
    <property type="entry name" value="POLYGLUTAMINE SYNTHESIS ACCESSORY PROTEIN RV0574C-RELATED"/>
    <property type="match status" value="1"/>
</dbReference>
<feature type="compositionally biased region" description="Basic and acidic residues" evidence="2">
    <location>
        <begin position="32"/>
        <end position="43"/>
    </location>
</feature>
<dbReference type="SUPFAM" id="SSF56300">
    <property type="entry name" value="Metallo-dependent phosphatases"/>
    <property type="match status" value="1"/>
</dbReference>
<proteinExistence type="inferred from homology"/>
<gene>
    <name evidence="5" type="ORF">GCM10012287_14820</name>
</gene>
<evidence type="ECO:0000313" key="6">
    <source>
        <dbReference type="Proteomes" id="UP000631535"/>
    </source>
</evidence>
<dbReference type="Gene3D" id="3.60.21.10">
    <property type="match status" value="1"/>
</dbReference>
<feature type="compositionally biased region" description="Gly residues" evidence="2">
    <location>
        <begin position="331"/>
        <end position="342"/>
    </location>
</feature>
<keyword evidence="3" id="KW-0732">Signal</keyword>
<dbReference type="CDD" id="cd07381">
    <property type="entry name" value="MPP_CapA"/>
    <property type="match status" value="1"/>
</dbReference>
<keyword evidence="5" id="KW-0449">Lipoprotein</keyword>
<evidence type="ECO:0000256" key="3">
    <source>
        <dbReference type="SAM" id="SignalP"/>
    </source>
</evidence>
<feature type="chain" id="PRO_5045161616" evidence="3">
    <location>
        <begin position="23"/>
        <end position="433"/>
    </location>
</feature>
<feature type="compositionally biased region" description="Basic and acidic residues" evidence="2">
    <location>
        <begin position="345"/>
        <end position="372"/>
    </location>
</feature>
<keyword evidence="6" id="KW-1185">Reference proteome</keyword>
<name>A0ABQ2M1V1_9ACTN</name>
<sequence length="433" mass="45619">MTAHIRKAALLAAATTLLGTLAGCGSPGRSPHPQDQRRTERGSQDAAARSTPSRGAQKPFTLLATGDILSHDSVIRQARVDAGGSGYDFREMLSGAKPLASKADLAICHMETVYGASGGPFTGYPAFRTPPEVAGAIKDTGYDSCSSASNHTMDDGFGGVKRTIEAMDEAGLKHAGSARSKRQRHRPTLMKAGGATVAQLAYTYGTNGLPVPKKKPWAVNLIDPARIIADARAARRAGADVVVASLHWGTEWQEAPDRQQKTLAKQLTASRHNGRKDIDLIIGTHAHVPQAYEKVNGTWVVYGMGDQLAGKMNDPRGAMSSAARFTFVPPKGGGTRASGGTGEALEGKVPLEAKPGKGRRDAEDGRPGRGGEWTVRKAEFVPLFVQTSPRISVVDLSSAAARAGGAGRAEAYQKIRKAVLSRGAAKQGLRMGR</sequence>
<comment type="similarity">
    <text evidence="1">Belongs to the CapA family.</text>
</comment>
<dbReference type="PANTHER" id="PTHR33393:SF13">
    <property type="entry name" value="PGA BIOSYNTHESIS PROTEIN CAPA"/>
    <property type="match status" value="1"/>
</dbReference>
<feature type="region of interest" description="Disordered" evidence="2">
    <location>
        <begin position="325"/>
        <end position="372"/>
    </location>
</feature>
<evidence type="ECO:0000313" key="5">
    <source>
        <dbReference type="EMBL" id="GGO45862.1"/>
    </source>
</evidence>
<reference evidence="6" key="1">
    <citation type="journal article" date="2019" name="Int. J. Syst. Evol. Microbiol.">
        <title>The Global Catalogue of Microorganisms (GCM) 10K type strain sequencing project: providing services to taxonomists for standard genome sequencing and annotation.</title>
        <authorList>
            <consortium name="The Broad Institute Genomics Platform"/>
            <consortium name="The Broad Institute Genome Sequencing Center for Infectious Disease"/>
            <person name="Wu L."/>
            <person name="Ma J."/>
        </authorList>
    </citation>
    <scope>NUCLEOTIDE SEQUENCE [LARGE SCALE GENOMIC DNA]</scope>
    <source>
        <strain evidence="6">CGMCC 4.7178</strain>
    </source>
</reference>
<dbReference type="InterPro" id="IPR052169">
    <property type="entry name" value="CW_Biosynth-Accessory"/>
</dbReference>
<evidence type="ECO:0000259" key="4">
    <source>
        <dbReference type="SMART" id="SM00854"/>
    </source>
</evidence>
<organism evidence="5 6">
    <name type="scientific">Streptomyces daqingensis</name>
    <dbReference type="NCBI Taxonomy" id="1472640"/>
    <lineage>
        <taxon>Bacteria</taxon>
        <taxon>Bacillati</taxon>
        <taxon>Actinomycetota</taxon>
        <taxon>Actinomycetes</taxon>
        <taxon>Kitasatosporales</taxon>
        <taxon>Streptomycetaceae</taxon>
        <taxon>Streptomyces</taxon>
    </lineage>
</organism>
<dbReference type="EMBL" id="BMMP01000004">
    <property type="protein sequence ID" value="GGO45862.1"/>
    <property type="molecule type" value="Genomic_DNA"/>
</dbReference>
<evidence type="ECO:0000256" key="1">
    <source>
        <dbReference type="ARBA" id="ARBA00005662"/>
    </source>
</evidence>
<accession>A0ABQ2M1V1</accession>
<dbReference type="Pfam" id="PF09587">
    <property type="entry name" value="PGA_cap"/>
    <property type="match status" value="1"/>
</dbReference>
<protein>
    <submittedName>
        <fullName evidence="5">Lipoprotein</fullName>
    </submittedName>
</protein>
<dbReference type="PROSITE" id="PS51257">
    <property type="entry name" value="PROKAR_LIPOPROTEIN"/>
    <property type="match status" value="1"/>
</dbReference>
<evidence type="ECO:0000256" key="2">
    <source>
        <dbReference type="SAM" id="MobiDB-lite"/>
    </source>
</evidence>
<dbReference type="SMART" id="SM00854">
    <property type="entry name" value="PGA_cap"/>
    <property type="match status" value="1"/>
</dbReference>
<comment type="caution">
    <text evidence="5">The sequence shown here is derived from an EMBL/GenBank/DDBJ whole genome shotgun (WGS) entry which is preliminary data.</text>
</comment>
<feature type="region of interest" description="Disordered" evidence="2">
    <location>
        <begin position="23"/>
        <end position="57"/>
    </location>
</feature>
<dbReference type="Proteomes" id="UP000631535">
    <property type="component" value="Unassembled WGS sequence"/>
</dbReference>
<dbReference type="InterPro" id="IPR029052">
    <property type="entry name" value="Metallo-depent_PP-like"/>
</dbReference>
<feature type="signal peptide" evidence="3">
    <location>
        <begin position="1"/>
        <end position="22"/>
    </location>
</feature>
<dbReference type="InterPro" id="IPR019079">
    <property type="entry name" value="Capsule_synth_CapA"/>
</dbReference>
<dbReference type="RefSeq" id="WP_189036283.1">
    <property type="nucleotide sequence ID" value="NZ_BMMP01000004.1"/>
</dbReference>
<feature type="domain" description="Capsule synthesis protein CapA" evidence="4">
    <location>
        <begin position="61"/>
        <end position="311"/>
    </location>
</feature>